<dbReference type="SUPFAM" id="SSF50022">
    <property type="entry name" value="ISP domain"/>
    <property type="match status" value="1"/>
</dbReference>
<evidence type="ECO:0000256" key="1">
    <source>
        <dbReference type="ARBA" id="ARBA00022714"/>
    </source>
</evidence>
<evidence type="ECO:0000256" key="4">
    <source>
        <dbReference type="ARBA" id="ARBA00023014"/>
    </source>
</evidence>
<dbReference type="PROSITE" id="PS51296">
    <property type="entry name" value="RIESKE"/>
    <property type="match status" value="1"/>
</dbReference>
<sequence>MKLVGPARSFPRRTVKGVDGYAVGNNGSAEQDHYFAVGRRCRHLGADLANGAIAKDGCLVCPWHGAKYDVSSGRMVRGPQGVFAKIPGLGALFKGISAVVPLGRAKVVKQGDDLYLDR</sequence>
<feature type="domain" description="Rieske" evidence="5">
    <location>
        <begin position="30"/>
        <end position="80"/>
    </location>
</feature>
<comment type="caution">
    <text evidence="6">The sequence shown here is derived from an EMBL/GenBank/DDBJ whole genome shotgun (WGS) entry which is preliminary data.</text>
</comment>
<dbReference type="Pfam" id="PF00355">
    <property type="entry name" value="Rieske"/>
    <property type="match status" value="1"/>
</dbReference>
<dbReference type="Proteomes" id="UP000276542">
    <property type="component" value="Unassembled WGS sequence"/>
</dbReference>
<protein>
    <submittedName>
        <fullName evidence="6">Rieske (2Fe-2S) protein</fullName>
    </submittedName>
</protein>
<dbReference type="Gene3D" id="2.102.10.10">
    <property type="entry name" value="Rieske [2Fe-2S] iron-sulphur domain"/>
    <property type="match status" value="1"/>
</dbReference>
<dbReference type="RefSeq" id="WP_120059735.1">
    <property type="nucleotide sequence ID" value="NZ_QYRP01000002.1"/>
</dbReference>
<proteinExistence type="predicted"/>
<dbReference type="EMBL" id="QYRP01000002">
    <property type="protein sequence ID" value="RJS45836.1"/>
    <property type="molecule type" value="Genomic_DNA"/>
</dbReference>
<dbReference type="OrthoDB" id="9795104at2"/>
<dbReference type="GO" id="GO:0016705">
    <property type="term" value="F:oxidoreductase activity, acting on paired donors, with incorporation or reduction of molecular oxygen"/>
    <property type="evidence" value="ECO:0007669"/>
    <property type="project" value="UniProtKB-ARBA"/>
</dbReference>
<evidence type="ECO:0000256" key="2">
    <source>
        <dbReference type="ARBA" id="ARBA00022723"/>
    </source>
</evidence>
<accession>A0A3A5H554</accession>
<keyword evidence="3" id="KW-0408">Iron</keyword>
<dbReference type="CDD" id="cd03467">
    <property type="entry name" value="Rieske"/>
    <property type="match status" value="1"/>
</dbReference>
<evidence type="ECO:0000259" key="5">
    <source>
        <dbReference type="PROSITE" id="PS51296"/>
    </source>
</evidence>
<name>A0A3A5H554_9ACTN</name>
<organism evidence="6 7">
    <name type="scientific">Nocardioides cavernaquae</name>
    <dbReference type="NCBI Taxonomy" id="2321396"/>
    <lineage>
        <taxon>Bacteria</taxon>
        <taxon>Bacillati</taxon>
        <taxon>Actinomycetota</taxon>
        <taxon>Actinomycetes</taxon>
        <taxon>Propionibacteriales</taxon>
        <taxon>Nocardioidaceae</taxon>
        <taxon>Nocardioides</taxon>
    </lineage>
</organism>
<reference evidence="7" key="1">
    <citation type="submission" date="2018-09" db="EMBL/GenBank/DDBJ databases">
        <authorList>
            <person name="Zhu H."/>
        </authorList>
    </citation>
    <scope>NUCLEOTIDE SEQUENCE [LARGE SCALE GENOMIC DNA]</scope>
    <source>
        <strain evidence="7">K1W22B-1</strain>
    </source>
</reference>
<evidence type="ECO:0000313" key="7">
    <source>
        <dbReference type="Proteomes" id="UP000276542"/>
    </source>
</evidence>
<dbReference type="AlphaFoldDB" id="A0A3A5H554"/>
<keyword evidence="4" id="KW-0411">Iron-sulfur</keyword>
<keyword evidence="2" id="KW-0479">Metal-binding</keyword>
<gene>
    <name evidence="6" type="ORF">D4739_06085</name>
</gene>
<dbReference type="InterPro" id="IPR036922">
    <property type="entry name" value="Rieske_2Fe-2S_sf"/>
</dbReference>
<evidence type="ECO:0000313" key="6">
    <source>
        <dbReference type="EMBL" id="RJS45836.1"/>
    </source>
</evidence>
<dbReference type="GO" id="GO:0046872">
    <property type="term" value="F:metal ion binding"/>
    <property type="evidence" value="ECO:0007669"/>
    <property type="project" value="UniProtKB-KW"/>
</dbReference>
<keyword evidence="7" id="KW-1185">Reference proteome</keyword>
<evidence type="ECO:0000256" key="3">
    <source>
        <dbReference type="ARBA" id="ARBA00023004"/>
    </source>
</evidence>
<dbReference type="GO" id="GO:0004497">
    <property type="term" value="F:monooxygenase activity"/>
    <property type="evidence" value="ECO:0007669"/>
    <property type="project" value="UniProtKB-ARBA"/>
</dbReference>
<keyword evidence="1" id="KW-0001">2Fe-2S</keyword>
<dbReference type="GO" id="GO:0051537">
    <property type="term" value="F:2 iron, 2 sulfur cluster binding"/>
    <property type="evidence" value="ECO:0007669"/>
    <property type="project" value="UniProtKB-KW"/>
</dbReference>
<dbReference type="InterPro" id="IPR017941">
    <property type="entry name" value="Rieske_2Fe-2S"/>
</dbReference>